<dbReference type="EMBL" id="JAKKPZ010000006">
    <property type="protein sequence ID" value="KAI1720312.1"/>
    <property type="molecule type" value="Genomic_DNA"/>
</dbReference>
<feature type="compositionally biased region" description="Basic and acidic residues" evidence="1">
    <location>
        <begin position="32"/>
        <end position="56"/>
    </location>
</feature>
<accession>A0AAD4RA76</accession>
<evidence type="ECO:0000313" key="2">
    <source>
        <dbReference type="EMBL" id="KAI1720312.1"/>
    </source>
</evidence>
<organism evidence="2 3">
    <name type="scientific">Ditylenchus destructor</name>
    <dbReference type="NCBI Taxonomy" id="166010"/>
    <lineage>
        <taxon>Eukaryota</taxon>
        <taxon>Metazoa</taxon>
        <taxon>Ecdysozoa</taxon>
        <taxon>Nematoda</taxon>
        <taxon>Chromadorea</taxon>
        <taxon>Rhabditida</taxon>
        <taxon>Tylenchina</taxon>
        <taxon>Tylenchomorpha</taxon>
        <taxon>Sphaerularioidea</taxon>
        <taxon>Anguinidae</taxon>
        <taxon>Anguininae</taxon>
        <taxon>Ditylenchus</taxon>
    </lineage>
</organism>
<evidence type="ECO:0000256" key="1">
    <source>
        <dbReference type="SAM" id="MobiDB-lite"/>
    </source>
</evidence>
<comment type="caution">
    <text evidence="2">The sequence shown here is derived from an EMBL/GenBank/DDBJ whole genome shotgun (WGS) entry which is preliminary data.</text>
</comment>
<protein>
    <submittedName>
        <fullName evidence="2">Uncharacterized protein</fullName>
    </submittedName>
</protein>
<evidence type="ECO:0000313" key="3">
    <source>
        <dbReference type="Proteomes" id="UP001201812"/>
    </source>
</evidence>
<proteinExistence type="predicted"/>
<feature type="compositionally biased region" description="Basic and acidic residues" evidence="1">
    <location>
        <begin position="73"/>
        <end position="83"/>
    </location>
</feature>
<reference evidence="2" key="1">
    <citation type="submission" date="2022-01" db="EMBL/GenBank/DDBJ databases">
        <title>Genome Sequence Resource for Two Populations of Ditylenchus destructor, the Migratory Endoparasitic Phytonematode.</title>
        <authorList>
            <person name="Zhang H."/>
            <person name="Lin R."/>
            <person name="Xie B."/>
        </authorList>
    </citation>
    <scope>NUCLEOTIDE SEQUENCE</scope>
    <source>
        <strain evidence="2">BazhouSP</strain>
    </source>
</reference>
<keyword evidence="3" id="KW-1185">Reference proteome</keyword>
<dbReference type="AlphaFoldDB" id="A0AAD4RA76"/>
<dbReference type="Proteomes" id="UP001201812">
    <property type="component" value="Unassembled WGS sequence"/>
</dbReference>
<sequence length="83" mass="9785">MPTTYTHHNQQQPLGTIVYMEDILEDVRVDDTPNMVDNDKERIMSDTSMERQEDQLRGQQMGENELVPRKKFKTEVDSTLEEK</sequence>
<gene>
    <name evidence="2" type="ORF">DdX_05698</name>
</gene>
<name>A0AAD4RA76_9BILA</name>
<feature type="region of interest" description="Disordered" evidence="1">
    <location>
        <begin position="32"/>
        <end position="83"/>
    </location>
</feature>